<evidence type="ECO:0000259" key="10">
    <source>
        <dbReference type="PROSITE" id="PS50011"/>
    </source>
</evidence>
<evidence type="ECO:0000259" key="11">
    <source>
        <dbReference type="PROSITE" id="PS50853"/>
    </source>
</evidence>
<keyword evidence="2 9" id="KW-0812">Transmembrane</keyword>
<keyword evidence="7 12" id="KW-0675">Receptor</keyword>
<dbReference type="InterPro" id="IPR036116">
    <property type="entry name" value="FN3_sf"/>
</dbReference>
<evidence type="ECO:0000256" key="8">
    <source>
        <dbReference type="PROSITE-ProRule" id="PRU10141"/>
    </source>
</evidence>
<evidence type="ECO:0000256" key="1">
    <source>
        <dbReference type="ARBA" id="ARBA00004167"/>
    </source>
</evidence>
<evidence type="ECO:0000256" key="3">
    <source>
        <dbReference type="ARBA" id="ARBA00022741"/>
    </source>
</evidence>
<dbReference type="Gene3D" id="3.30.200.20">
    <property type="entry name" value="Phosphorylase Kinase, domain 1"/>
    <property type="match status" value="1"/>
</dbReference>
<dbReference type="GO" id="GO:0004714">
    <property type="term" value="F:transmembrane receptor protein tyrosine kinase activity"/>
    <property type="evidence" value="ECO:0007669"/>
    <property type="project" value="UniProtKB-EC"/>
</dbReference>
<dbReference type="InterPro" id="IPR001245">
    <property type="entry name" value="Ser-Thr/Tyr_kinase_cat_dom"/>
</dbReference>
<dbReference type="Pfam" id="PF00041">
    <property type="entry name" value="fn3"/>
    <property type="match status" value="2"/>
</dbReference>
<dbReference type="InterPro" id="IPR017441">
    <property type="entry name" value="Protein_kinase_ATP_BS"/>
</dbReference>
<comment type="caution">
    <text evidence="12">The sequence shown here is derived from an EMBL/GenBank/DDBJ whole genome shotgun (WGS) entry which is preliminary data.</text>
</comment>
<protein>
    <submittedName>
        <fullName evidence="12">Ephrin type-A receptor 5</fullName>
        <ecNumber evidence="12">2.7.10.1</ecNumber>
    </submittedName>
</protein>
<proteinExistence type="predicted"/>
<dbReference type="Proteomes" id="UP001163046">
    <property type="component" value="Unassembled WGS sequence"/>
</dbReference>
<dbReference type="InterPro" id="IPR050449">
    <property type="entry name" value="Ephrin_rcpt_TKs"/>
</dbReference>
<dbReference type="Gene3D" id="2.60.40.10">
    <property type="entry name" value="Immunoglobulins"/>
    <property type="match status" value="2"/>
</dbReference>
<evidence type="ECO:0000313" key="12">
    <source>
        <dbReference type="EMBL" id="KAJ7379751.1"/>
    </source>
</evidence>
<dbReference type="GO" id="GO:0005524">
    <property type="term" value="F:ATP binding"/>
    <property type="evidence" value="ECO:0007669"/>
    <property type="project" value="UniProtKB-UniRule"/>
</dbReference>
<dbReference type="SUPFAM" id="SSF56112">
    <property type="entry name" value="Protein kinase-like (PK-like)"/>
    <property type="match status" value="1"/>
</dbReference>
<dbReference type="OrthoDB" id="4062651at2759"/>
<dbReference type="InterPro" id="IPR027936">
    <property type="entry name" value="Eph_TM"/>
</dbReference>
<dbReference type="SUPFAM" id="SSF49265">
    <property type="entry name" value="Fibronectin type III"/>
    <property type="match status" value="1"/>
</dbReference>
<dbReference type="EC" id="2.7.10.1" evidence="12"/>
<dbReference type="PANTHER" id="PTHR46877:SF14">
    <property type="entry name" value="RECEPTOR PROTEIN-TYROSINE KINASE"/>
    <property type="match status" value="1"/>
</dbReference>
<dbReference type="Pfam" id="PF07714">
    <property type="entry name" value="PK_Tyr_Ser-Thr"/>
    <property type="match status" value="1"/>
</dbReference>
<keyword evidence="13" id="KW-1185">Reference proteome</keyword>
<organism evidence="12 13">
    <name type="scientific">Desmophyllum pertusum</name>
    <dbReference type="NCBI Taxonomy" id="174260"/>
    <lineage>
        <taxon>Eukaryota</taxon>
        <taxon>Metazoa</taxon>
        <taxon>Cnidaria</taxon>
        <taxon>Anthozoa</taxon>
        <taxon>Hexacorallia</taxon>
        <taxon>Scleractinia</taxon>
        <taxon>Caryophylliina</taxon>
        <taxon>Caryophylliidae</taxon>
        <taxon>Desmophyllum</taxon>
    </lineage>
</organism>
<feature type="domain" description="Fibronectin type-III" evidence="11">
    <location>
        <begin position="289"/>
        <end position="380"/>
    </location>
</feature>
<keyword evidence="4 8" id="KW-0067">ATP-binding</keyword>
<evidence type="ECO:0000256" key="2">
    <source>
        <dbReference type="ARBA" id="ARBA00022692"/>
    </source>
</evidence>
<keyword evidence="12" id="KW-0808">Transferase</keyword>
<comment type="subcellular location">
    <subcellularLocation>
        <location evidence="1">Membrane</location>
        <topology evidence="1">Single-pass membrane protein</topology>
    </subcellularLocation>
</comment>
<keyword evidence="5 9" id="KW-1133">Transmembrane helix</keyword>
<dbReference type="Pfam" id="PF14575">
    <property type="entry name" value="EphA2_TM"/>
    <property type="match status" value="1"/>
</dbReference>
<dbReference type="Gene3D" id="2.60.120.260">
    <property type="entry name" value="Galactose-binding domain-like"/>
    <property type="match status" value="1"/>
</dbReference>
<keyword evidence="6 9" id="KW-0472">Membrane</keyword>
<dbReference type="InterPro" id="IPR013783">
    <property type="entry name" value="Ig-like_fold"/>
</dbReference>
<dbReference type="SMART" id="SM00060">
    <property type="entry name" value="FN3"/>
    <property type="match status" value="2"/>
</dbReference>
<evidence type="ECO:0000313" key="13">
    <source>
        <dbReference type="Proteomes" id="UP001163046"/>
    </source>
</evidence>
<dbReference type="EMBL" id="MU826356">
    <property type="protein sequence ID" value="KAJ7379751.1"/>
    <property type="molecule type" value="Genomic_DNA"/>
</dbReference>
<evidence type="ECO:0000256" key="7">
    <source>
        <dbReference type="ARBA" id="ARBA00023170"/>
    </source>
</evidence>
<evidence type="ECO:0000256" key="5">
    <source>
        <dbReference type="ARBA" id="ARBA00022989"/>
    </source>
</evidence>
<feature type="domain" description="Protein kinase" evidence="10">
    <location>
        <begin position="467"/>
        <end position="572"/>
    </location>
</feature>
<dbReference type="PROSITE" id="PS50853">
    <property type="entry name" value="FN3"/>
    <property type="match status" value="2"/>
</dbReference>
<evidence type="ECO:0000256" key="6">
    <source>
        <dbReference type="ARBA" id="ARBA00023136"/>
    </source>
</evidence>
<feature type="domain" description="Fibronectin type-III" evidence="11">
    <location>
        <begin position="171"/>
        <end position="288"/>
    </location>
</feature>
<dbReference type="PANTHER" id="PTHR46877">
    <property type="entry name" value="EPH RECEPTOR A5"/>
    <property type="match status" value="1"/>
</dbReference>
<dbReference type="AlphaFoldDB" id="A0A9X0CY23"/>
<dbReference type="CDD" id="cd00063">
    <property type="entry name" value="FN3"/>
    <property type="match status" value="2"/>
</dbReference>
<feature type="binding site" evidence="8">
    <location>
        <position position="498"/>
    </location>
    <ligand>
        <name>ATP</name>
        <dbReference type="ChEBI" id="CHEBI:30616"/>
    </ligand>
</feature>
<evidence type="ECO:0000256" key="4">
    <source>
        <dbReference type="ARBA" id="ARBA00022840"/>
    </source>
</evidence>
<dbReference type="GO" id="GO:0005886">
    <property type="term" value="C:plasma membrane"/>
    <property type="evidence" value="ECO:0007669"/>
    <property type="project" value="TreeGrafter"/>
</dbReference>
<gene>
    <name evidence="12" type="primary">EPHA5_3</name>
    <name evidence="12" type="ORF">OS493_014158</name>
</gene>
<accession>A0A9X0CY23</accession>
<name>A0A9X0CY23_9CNID</name>
<dbReference type="InterPro" id="IPR003961">
    <property type="entry name" value="FN3_dom"/>
</dbReference>
<dbReference type="PROSITE" id="PS00107">
    <property type="entry name" value="PROTEIN_KINASE_ATP"/>
    <property type="match status" value="1"/>
</dbReference>
<feature type="transmembrane region" description="Helical" evidence="9">
    <location>
        <begin position="384"/>
        <end position="409"/>
    </location>
</feature>
<dbReference type="InterPro" id="IPR000719">
    <property type="entry name" value="Prot_kinase_dom"/>
</dbReference>
<sequence>MGFVNIQLQLQSDHFIKDKALYPNPLQNTAAYENVTRIGRLINERTFETISIINKGKYLLLAFHNDGSCNVLYSVIVRYYVCPAEPLDNSLVSLARTVAPVNDSQPVRVEGSCEKDTVACRGHNGEWNTSGLKGKCICIEDMQNVGGTCQACPDGKYNDQNGLNCTVLPSAPMNVDVTFVNQSAVEIRWLPPAITGDKTQVFYDVDCRKPCDTDDEKECVEESCRSDVTYIPYKGGLNVTQVIVTNLLSFVNYTFKVYAKNRASEVAKRKHGVEGNFTTITFRTTGSIPGKPDVSAVQSETAVVVSWRLEEKNGIIKAYHVTCVRKDDASDTKTLTTKKMEQQFEDLKAGKTYEFQVFAENNFGKGPAGVKTFTLRNGGSTDKMITVIAAGGGSFLLIILIIIIAIIVFRRRRSHRSIEKDYMRSIEQGSELQSMDPDQRRYIDPGNYLDLLELLSTFATELERSQTKLEGLIGQGEFADVYKATLKTREGKDVVAVKVLRPGSSEKNQKDFLSEASIMGQFDHPNVIGLIGVVTKTESNHIADWTGNPAVTCSLFRRLPSNNEYVKYTGNK</sequence>
<dbReference type="PROSITE" id="PS50011">
    <property type="entry name" value="PROTEIN_KINASE_DOM"/>
    <property type="match status" value="1"/>
</dbReference>
<keyword evidence="3 8" id="KW-0547">Nucleotide-binding</keyword>
<dbReference type="InterPro" id="IPR011009">
    <property type="entry name" value="Kinase-like_dom_sf"/>
</dbReference>
<evidence type="ECO:0000256" key="9">
    <source>
        <dbReference type="SAM" id="Phobius"/>
    </source>
</evidence>
<reference evidence="12" key="1">
    <citation type="submission" date="2023-01" db="EMBL/GenBank/DDBJ databases">
        <title>Genome assembly of the deep-sea coral Lophelia pertusa.</title>
        <authorList>
            <person name="Herrera S."/>
            <person name="Cordes E."/>
        </authorList>
    </citation>
    <scope>NUCLEOTIDE SEQUENCE</scope>
    <source>
        <strain evidence="12">USNM1676648</strain>
        <tissue evidence="12">Polyp</tissue>
    </source>
</reference>